<feature type="domain" description="Aspartate dehydrogenase" evidence="7">
    <location>
        <begin position="170"/>
        <end position="256"/>
    </location>
</feature>
<dbReference type="GO" id="GO:0051287">
    <property type="term" value="F:NAD binding"/>
    <property type="evidence" value="ECO:0007669"/>
    <property type="project" value="UniProtKB-UniRule"/>
</dbReference>
<feature type="binding site" evidence="6">
    <location>
        <position position="126"/>
    </location>
    <ligand>
        <name>NAD(+)</name>
        <dbReference type="ChEBI" id="CHEBI:57540"/>
    </ligand>
</feature>
<dbReference type="InterPro" id="IPR011182">
    <property type="entry name" value="L-Asp_DH"/>
</dbReference>
<comment type="function">
    <text evidence="6">Specifically catalyzes the NAD or NADP-dependent dehydrogenation of L-aspartate to iminoaspartate.</text>
</comment>
<dbReference type="GO" id="GO:0009435">
    <property type="term" value="P:NAD+ biosynthetic process"/>
    <property type="evidence" value="ECO:0007669"/>
    <property type="project" value="UniProtKB-UniRule"/>
</dbReference>
<sequence>MVDGRKKLAVIGFGAMARNLRASFRRSGGVFDITAALVTGTHAIDTSDEGALQFFHDPLALVAWEPSLVVECASHGAVRDVVPVLLRAGIDTVIVSIGSLSDPLLRSELEAAAVAGNSRLTVASGAIGGLDALRAARLAGLSSVEYLGAKPPAAWRGSAAETLCDLSSVSDRTVFFEGNAEEASRLFPKNANVTAAVALAGIGFQKTKVTLVADAQAHLNSHEVTARGAFGDFNICLHNEPLTENPKTSRLAALSIEQAIMRHFEPVEM</sequence>
<evidence type="ECO:0000313" key="9">
    <source>
        <dbReference type="EMBL" id="RZF63643.1"/>
    </source>
</evidence>
<dbReference type="Pfam" id="PF01958">
    <property type="entry name" value="Asp_DH_C"/>
    <property type="match status" value="1"/>
</dbReference>
<dbReference type="PANTHER" id="PTHR31873">
    <property type="entry name" value="L-ASPARTATE DEHYDROGENASE-RELATED"/>
    <property type="match status" value="1"/>
</dbReference>
<dbReference type="InterPro" id="IPR005106">
    <property type="entry name" value="Asp/hSer_DH_NAD-bd"/>
</dbReference>
<keyword evidence="5 6" id="KW-0520">NAD</keyword>
<evidence type="ECO:0000256" key="6">
    <source>
        <dbReference type="HAMAP-Rule" id="MF_01265"/>
    </source>
</evidence>
<proteinExistence type="inferred from homology"/>
<feature type="domain" description="Aspartate/homoserine dehydrogenase NAD-binding" evidence="8">
    <location>
        <begin position="12"/>
        <end position="122"/>
    </location>
</feature>
<dbReference type="Pfam" id="PF03447">
    <property type="entry name" value="NAD_binding_3"/>
    <property type="match status" value="1"/>
</dbReference>
<comment type="similarity">
    <text evidence="1 6">Belongs to the L-aspartate dehydrogenase family.</text>
</comment>
<evidence type="ECO:0000256" key="4">
    <source>
        <dbReference type="ARBA" id="ARBA00023002"/>
    </source>
</evidence>
<keyword evidence="10" id="KW-1185">Reference proteome</keyword>
<organism evidence="9 10">
    <name type="scientific">Sphingomonas populi</name>
    <dbReference type="NCBI Taxonomy" id="2484750"/>
    <lineage>
        <taxon>Bacteria</taxon>
        <taxon>Pseudomonadati</taxon>
        <taxon>Pseudomonadota</taxon>
        <taxon>Alphaproteobacteria</taxon>
        <taxon>Sphingomonadales</taxon>
        <taxon>Sphingomonadaceae</taxon>
        <taxon>Sphingomonas</taxon>
    </lineage>
</organism>
<name>A0A4Q6XT12_9SPHN</name>
<dbReference type="InterPro" id="IPR036291">
    <property type="entry name" value="NAD(P)-bd_dom_sf"/>
</dbReference>
<comment type="caution">
    <text evidence="9">The sequence shown here is derived from an EMBL/GenBank/DDBJ whole genome shotgun (WGS) entry which is preliminary data.</text>
</comment>
<dbReference type="HAMAP" id="MF_01265">
    <property type="entry name" value="NadX"/>
    <property type="match status" value="1"/>
</dbReference>
<comment type="catalytic activity">
    <reaction evidence="6">
        <text>L-aspartate + NAD(+) + H2O = oxaloacetate + NH4(+) + NADH + H(+)</text>
        <dbReference type="Rhea" id="RHEA:11788"/>
        <dbReference type="ChEBI" id="CHEBI:15377"/>
        <dbReference type="ChEBI" id="CHEBI:15378"/>
        <dbReference type="ChEBI" id="CHEBI:16452"/>
        <dbReference type="ChEBI" id="CHEBI:28938"/>
        <dbReference type="ChEBI" id="CHEBI:29991"/>
        <dbReference type="ChEBI" id="CHEBI:57540"/>
        <dbReference type="ChEBI" id="CHEBI:57945"/>
        <dbReference type="EC" id="1.4.1.21"/>
    </reaction>
</comment>
<dbReference type="PANTHER" id="PTHR31873:SF6">
    <property type="entry name" value="ASPARTATE DEHYDROGENASE DOMAIN-CONTAINING PROTEIN"/>
    <property type="match status" value="1"/>
</dbReference>
<comment type="pathway">
    <text evidence="6">Cofactor biosynthesis; NAD(+) biosynthesis; iminoaspartate from L-aspartate (dehydrogenase route): step 1/1.</text>
</comment>
<dbReference type="SUPFAM" id="SSF51735">
    <property type="entry name" value="NAD(P)-binding Rossmann-fold domains"/>
    <property type="match status" value="1"/>
</dbReference>
<dbReference type="InterPro" id="IPR002811">
    <property type="entry name" value="Asp_DH"/>
</dbReference>
<dbReference type="GO" id="GO:0033735">
    <property type="term" value="F:aspartate dehydrogenase [NAD(P)+] activity"/>
    <property type="evidence" value="ECO:0007669"/>
    <property type="project" value="UniProtKB-EC"/>
</dbReference>
<dbReference type="NCBIfam" id="NF009828">
    <property type="entry name" value="PRK13303.1-3"/>
    <property type="match status" value="1"/>
</dbReference>
<dbReference type="Gene3D" id="3.40.50.720">
    <property type="entry name" value="NAD(P)-binding Rossmann-like Domain"/>
    <property type="match status" value="1"/>
</dbReference>
<keyword evidence="4 6" id="KW-0560">Oxidoreductase</keyword>
<evidence type="ECO:0000256" key="2">
    <source>
        <dbReference type="ARBA" id="ARBA00022642"/>
    </source>
</evidence>
<dbReference type="Proteomes" id="UP000292085">
    <property type="component" value="Unassembled WGS sequence"/>
</dbReference>
<dbReference type="UniPathway" id="UPA00253">
    <property type="reaction ID" value="UER00456"/>
</dbReference>
<dbReference type="NCBIfam" id="NF009829">
    <property type="entry name" value="PRK13303.1-4"/>
    <property type="match status" value="1"/>
</dbReference>
<evidence type="ECO:0000256" key="1">
    <source>
        <dbReference type="ARBA" id="ARBA00008331"/>
    </source>
</evidence>
<accession>A0A4Q6XT12</accession>
<feature type="active site" evidence="6">
    <location>
        <position position="222"/>
    </location>
</feature>
<dbReference type="GO" id="GO:0016639">
    <property type="term" value="F:oxidoreductase activity, acting on the CH-NH2 group of donors, NAD or NADP as acceptor"/>
    <property type="evidence" value="ECO:0007669"/>
    <property type="project" value="UniProtKB-UniRule"/>
</dbReference>
<evidence type="ECO:0000313" key="10">
    <source>
        <dbReference type="Proteomes" id="UP000292085"/>
    </source>
</evidence>
<dbReference type="EMBL" id="SGIS01000023">
    <property type="protein sequence ID" value="RZF63643.1"/>
    <property type="molecule type" value="Genomic_DNA"/>
</dbReference>
<dbReference type="EC" id="1.4.1.21" evidence="6"/>
<dbReference type="InterPro" id="IPR020626">
    <property type="entry name" value="Asp_DH_prok"/>
</dbReference>
<dbReference type="GO" id="GO:0050661">
    <property type="term" value="F:NADP binding"/>
    <property type="evidence" value="ECO:0007669"/>
    <property type="project" value="UniProtKB-UniRule"/>
</dbReference>
<evidence type="ECO:0000256" key="5">
    <source>
        <dbReference type="ARBA" id="ARBA00023027"/>
    </source>
</evidence>
<keyword evidence="3 6" id="KW-0521">NADP</keyword>
<reference evidence="9 10" key="1">
    <citation type="submission" date="2019-02" db="EMBL/GenBank/DDBJ databases">
        <authorList>
            <person name="Li Y."/>
        </authorList>
    </citation>
    <scope>NUCLEOTIDE SEQUENCE [LARGE SCALE GENOMIC DNA]</scope>
    <source>
        <strain evidence="9 10">3-7</strain>
    </source>
</reference>
<evidence type="ECO:0000259" key="8">
    <source>
        <dbReference type="Pfam" id="PF03447"/>
    </source>
</evidence>
<evidence type="ECO:0000256" key="3">
    <source>
        <dbReference type="ARBA" id="ARBA00022857"/>
    </source>
</evidence>
<protein>
    <recommendedName>
        <fullName evidence="6">L-aspartate dehydrogenase</fullName>
        <ecNumber evidence="6">1.4.1.21</ecNumber>
    </recommendedName>
</protein>
<dbReference type="OrthoDB" id="8456681at2"/>
<dbReference type="NCBIfam" id="NF009827">
    <property type="entry name" value="PRK13303.1-2"/>
    <property type="match status" value="1"/>
</dbReference>
<gene>
    <name evidence="6" type="primary">nadX</name>
    <name evidence="9" type="ORF">EWE75_15035</name>
</gene>
<evidence type="ECO:0000259" key="7">
    <source>
        <dbReference type="Pfam" id="PF01958"/>
    </source>
</evidence>
<keyword evidence="2 6" id="KW-0662">Pyridine nucleotide biosynthesis</keyword>
<dbReference type="RefSeq" id="WP_130158923.1">
    <property type="nucleotide sequence ID" value="NZ_SGIS01000023.1"/>
</dbReference>
<dbReference type="PIRSF" id="PIRSF005227">
    <property type="entry name" value="Asp_dh_NAD_syn"/>
    <property type="match status" value="1"/>
</dbReference>
<dbReference type="SUPFAM" id="SSF55347">
    <property type="entry name" value="Glyceraldehyde-3-phosphate dehydrogenase-like, C-terminal domain"/>
    <property type="match status" value="1"/>
</dbReference>
<comment type="catalytic activity">
    <reaction evidence="6">
        <text>L-aspartate + NADP(+) + H2O = oxaloacetate + NH4(+) + NADPH + H(+)</text>
        <dbReference type="Rhea" id="RHEA:11784"/>
        <dbReference type="ChEBI" id="CHEBI:15377"/>
        <dbReference type="ChEBI" id="CHEBI:15378"/>
        <dbReference type="ChEBI" id="CHEBI:16452"/>
        <dbReference type="ChEBI" id="CHEBI:28938"/>
        <dbReference type="ChEBI" id="CHEBI:29991"/>
        <dbReference type="ChEBI" id="CHEBI:57783"/>
        <dbReference type="ChEBI" id="CHEBI:58349"/>
        <dbReference type="EC" id="1.4.1.21"/>
    </reaction>
</comment>
<comment type="miscellaneous">
    <text evidence="6">The iminoaspartate product is unstable in aqueous solution and can decompose to oxaloacetate and ammonia.</text>
</comment>
<dbReference type="AlphaFoldDB" id="A0A4Q6XT12"/>
<feature type="binding site" evidence="6">
    <location>
        <position position="192"/>
    </location>
    <ligand>
        <name>NAD(+)</name>
        <dbReference type="ChEBI" id="CHEBI:57540"/>
    </ligand>
</feature>
<dbReference type="Gene3D" id="3.30.360.10">
    <property type="entry name" value="Dihydrodipicolinate Reductase, domain 2"/>
    <property type="match status" value="1"/>
</dbReference>